<dbReference type="Proteomes" id="UP000515518">
    <property type="component" value="Chromosome"/>
</dbReference>
<evidence type="ECO:0000313" key="2">
    <source>
        <dbReference type="Proteomes" id="UP000515518"/>
    </source>
</evidence>
<name>A0A7G6RH10_RHILV</name>
<organism evidence="1 2">
    <name type="scientific">Rhizobium leguminosarum bv. viciae</name>
    <dbReference type="NCBI Taxonomy" id="387"/>
    <lineage>
        <taxon>Bacteria</taxon>
        <taxon>Pseudomonadati</taxon>
        <taxon>Pseudomonadota</taxon>
        <taxon>Alphaproteobacteria</taxon>
        <taxon>Hyphomicrobiales</taxon>
        <taxon>Rhizobiaceae</taxon>
        <taxon>Rhizobium/Agrobacterium group</taxon>
        <taxon>Rhizobium</taxon>
    </lineage>
</organism>
<protein>
    <submittedName>
        <fullName evidence="1">Uncharacterized protein</fullName>
    </submittedName>
</protein>
<evidence type="ECO:0000313" key="1">
    <source>
        <dbReference type="EMBL" id="QND41542.1"/>
    </source>
</evidence>
<accession>A0A7G6RH10</accession>
<gene>
    <name evidence="1" type="ORF">HB770_06890</name>
</gene>
<sequence length="87" mass="9240">MAIAEFQVEIFRLVDAVIGIAARADENLAFLDHSECSLGALPPFMRRLASATFIEPSFPCYKQAGACGQLFALKAKPDKAPPGGGLT</sequence>
<proteinExistence type="predicted"/>
<dbReference type="AlphaFoldDB" id="A0A7G6RH10"/>
<dbReference type="EMBL" id="CP050549">
    <property type="protein sequence ID" value="QND41542.1"/>
    <property type="molecule type" value="Genomic_DNA"/>
</dbReference>
<reference evidence="2" key="1">
    <citation type="journal article" date="2020" name="Mol. Plant Microbe">
        <title>Rhizobial microsymbionts of the narrowly endemic Oxytropis species growing in Kamchatka are characterized by significant genetic diversity and possess a set of genes that are associated with T3SS and T6SS secretion systems and can affect the development of symbiosis.</title>
        <authorList>
            <person name="Safronova V."/>
            <person name="Guro P."/>
            <person name="Sazanova A."/>
            <person name="Kuznetsova I."/>
            <person name="Belimov A."/>
            <person name="Yakubov V."/>
            <person name="Chirak E."/>
            <person name="Afonin A."/>
            <person name="Gogolev Y."/>
            <person name="Andronov E."/>
            <person name="Tikhonovich I."/>
        </authorList>
    </citation>
    <scope>NUCLEOTIDE SEQUENCE [LARGE SCALE GENOMIC DNA]</scope>
    <source>
        <strain evidence="2">RCAM0610</strain>
    </source>
</reference>